<evidence type="ECO:0000256" key="5">
    <source>
        <dbReference type="ARBA" id="ARBA00023242"/>
    </source>
</evidence>
<feature type="region of interest" description="Disordered" evidence="7">
    <location>
        <begin position="176"/>
        <end position="247"/>
    </location>
</feature>
<comment type="caution">
    <text evidence="9">The sequence shown here is derived from an EMBL/GenBank/DDBJ whole genome shotgun (WGS) entry which is preliminary data.</text>
</comment>
<dbReference type="AlphaFoldDB" id="A0A151ZS10"/>
<name>A0A151ZS10_TIELA</name>
<dbReference type="GO" id="GO:0005730">
    <property type="term" value="C:nucleolus"/>
    <property type="evidence" value="ECO:0007669"/>
    <property type="project" value="TreeGrafter"/>
</dbReference>
<dbReference type="InterPro" id="IPR052084">
    <property type="entry name" value="SF3B4_spliceosome_assoc"/>
</dbReference>
<dbReference type="CDD" id="cd12334">
    <property type="entry name" value="RRM1_SF3B4"/>
    <property type="match status" value="1"/>
</dbReference>
<dbReference type="InterPro" id="IPR034159">
    <property type="entry name" value="SF3B4_RRM2"/>
</dbReference>
<keyword evidence="4 6" id="KW-0694">RNA-binding</keyword>
<comment type="subcellular location">
    <subcellularLocation>
        <location evidence="1">Nucleus</location>
    </subcellularLocation>
</comment>
<reference evidence="9 10" key="1">
    <citation type="submission" date="2015-12" db="EMBL/GenBank/DDBJ databases">
        <title>Dictyostelia acquired genes for synthesis and detection of signals that induce cell-type specialization by lateral gene transfer from prokaryotes.</title>
        <authorList>
            <person name="Gloeckner G."/>
            <person name="Schaap P."/>
        </authorList>
    </citation>
    <scope>NUCLEOTIDE SEQUENCE [LARGE SCALE GENOMIC DNA]</scope>
    <source>
        <strain evidence="9 10">TK</strain>
    </source>
</reference>
<keyword evidence="10" id="KW-1185">Reference proteome</keyword>
<dbReference type="CDD" id="cd12335">
    <property type="entry name" value="RRM2_SF3B4"/>
    <property type="match status" value="1"/>
</dbReference>
<dbReference type="GO" id="GO:0071011">
    <property type="term" value="C:precatalytic spliceosome"/>
    <property type="evidence" value="ECO:0007669"/>
    <property type="project" value="TreeGrafter"/>
</dbReference>
<evidence type="ECO:0000256" key="1">
    <source>
        <dbReference type="ARBA" id="ARBA00004123"/>
    </source>
</evidence>
<keyword evidence="5" id="KW-0539">Nucleus</keyword>
<evidence type="ECO:0000256" key="7">
    <source>
        <dbReference type="SAM" id="MobiDB-lite"/>
    </source>
</evidence>
<dbReference type="OMA" id="IVWELMI"/>
<dbReference type="InterPro" id="IPR034158">
    <property type="entry name" value="SF3B4_RRM1"/>
</dbReference>
<feature type="domain" description="RRM" evidence="8">
    <location>
        <begin position="98"/>
        <end position="177"/>
    </location>
</feature>
<dbReference type="PANTHER" id="PTHR48030:SF3">
    <property type="entry name" value="SPLICING FACTOR 3B SUBUNIT 4"/>
    <property type="match status" value="1"/>
</dbReference>
<protein>
    <submittedName>
        <fullName evidence="9">RNA-binding region RNP-1 domain-containing protein</fullName>
    </submittedName>
</protein>
<evidence type="ECO:0000256" key="6">
    <source>
        <dbReference type="PROSITE-ProRule" id="PRU00176"/>
    </source>
</evidence>
<evidence type="ECO:0000256" key="4">
    <source>
        <dbReference type="ARBA" id="ARBA00022884"/>
    </source>
</evidence>
<organism evidence="9 10">
    <name type="scientific">Tieghemostelium lacteum</name>
    <name type="common">Slime mold</name>
    <name type="synonym">Dictyostelium lacteum</name>
    <dbReference type="NCBI Taxonomy" id="361077"/>
    <lineage>
        <taxon>Eukaryota</taxon>
        <taxon>Amoebozoa</taxon>
        <taxon>Evosea</taxon>
        <taxon>Eumycetozoa</taxon>
        <taxon>Dictyostelia</taxon>
        <taxon>Dictyosteliales</taxon>
        <taxon>Raperosteliaceae</taxon>
        <taxon>Tieghemostelium</taxon>
    </lineage>
</organism>
<dbReference type="FunFam" id="3.30.70.330:FF:000505">
    <property type="entry name" value="Splicing factor 3B subunit 4"/>
    <property type="match status" value="1"/>
</dbReference>
<feature type="compositionally biased region" description="Polar residues" evidence="7">
    <location>
        <begin position="217"/>
        <end position="232"/>
    </location>
</feature>
<dbReference type="FunCoup" id="A0A151ZS10">
    <property type="interactions" value="227"/>
</dbReference>
<feature type="compositionally biased region" description="Basic and acidic residues" evidence="7">
    <location>
        <begin position="176"/>
        <end position="190"/>
    </location>
</feature>
<dbReference type="STRING" id="361077.A0A151ZS10"/>
<accession>A0A151ZS10</accession>
<dbReference type="GO" id="GO:0048026">
    <property type="term" value="P:positive regulation of mRNA splicing, via spliceosome"/>
    <property type="evidence" value="ECO:0007669"/>
    <property type="project" value="TreeGrafter"/>
</dbReference>
<dbReference type="OrthoDB" id="10259687at2759"/>
<dbReference type="InParanoid" id="A0A151ZS10"/>
<keyword evidence="3" id="KW-0677">Repeat</keyword>
<dbReference type="Gene3D" id="3.30.70.330">
    <property type="match status" value="2"/>
</dbReference>
<proteinExistence type="inferred from homology"/>
<dbReference type="InterPro" id="IPR035979">
    <property type="entry name" value="RBD_domain_sf"/>
</dbReference>
<dbReference type="Proteomes" id="UP000076078">
    <property type="component" value="Unassembled WGS sequence"/>
</dbReference>
<gene>
    <name evidence="9" type="ORF">DLAC_04082</name>
</gene>
<dbReference type="InterPro" id="IPR000504">
    <property type="entry name" value="RRM_dom"/>
</dbReference>
<dbReference type="PANTHER" id="PTHR48030">
    <property type="entry name" value="SPLICING FACTOR 3B SUBUNIT 4"/>
    <property type="match status" value="1"/>
</dbReference>
<dbReference type="SUPFAM" id="SSF54928">
    <property type="entry name" value="RNA-binding domain, RBD"/>
    <property type="match status" value="1"/>
</dbReference>
<feature type="domain" description="RRM" evidence="8">
    <location>
        <begin position="13"/>
        <end position="91"/>
    </location>
</feature>
<dbReference type="PROSITE" id="PS50102">
    <property type="entry name" value="RRM"/>
    <property type="match status" value="2"/>
</dbReference>
<dbReference type="InterPro" id="IPR012677">
    <property type="entry name" value="Nucleotide-bd_a/b_plait_sf"/>
</dbReference>
<dbReference type="EMBL" id="LODT01000021">
    <property type="protein sequence ID" value="KYQ96783.1"/>
    <property type="molecule type" value="Genomic_DNA"/>
</dbReference>
<evidence type="ECO:0000259" key="8">
    <source>
        <dbReference type="PROSITE" id="PS50102"/>
    </source>
</evidence>
<comment type="similarity">
    <text evidence="2">Belongs to the SF3B4 family.</text>
</comment>
<evidence type="ECO:0000313" key="10">
    <source>
        <dbReference type="Proteomes" id="UP000076078"/>
    </source>
</evidence>
<evidence type="ECO:0000313" key="9">
    <source>
        <dbReference type="EMBL" id="KYQ96783.1"/>
    </source>
</evidence>
<evidence type="ECO:0000256" key="3">
    <source>
        <dbReference type="ARBA" id="ARBA00022737"/>
    </source>
</evidence>
<dbReference type="GO" id="GO:0005686">
    <property type="term" value="C:U2 snRNP"/>
    <property type="evidence" value="ECO:0007669"/>
    <property type="project" value="TreeGrafter"/>
</dbReference>
<dbReference type="Pfam" id="PF00076">
    <property type="entry name" value="RRM_1"/>
    <property type="match status" value="2"/>
</dbReference>
<dbReference type="GO" id="GO:0003723">
    <property type="term" value="F:RNA binding"/>
    <property type="evidence" value="ECO:0007669"/>
    <property type="project" value="UniProtKB-UniRule"/>
</dbReference>
<sequence>MSSNLPQERNIDACIQVRDLDPMVTEDLVLELMIQAAPVVKIFMPKDKLTGQHSGKAFVEFQSESDAEYVMKIMKFVKLYGKPIKLKKESKDKVDIGANLFIGNLDAEVDERTLYETFLRFGNILFTPKIMRDPQTGVSKGYGFLSYDNFSSSDAAIEAMNGEFLCNKPISVTYARKKDSQEKHGSKAERTIAASKAPNAPPHMMMMGAPPPPPILSNMNFNPSPFPSQNQPHHMFKQPQYPPPPPF</sequence>
<dbReference type="SMART" id="SM00360">
    <property type="entry name" value="RRM"/>
    <property type="match status" value="2"/>
</dbReference>
<evidence type="ECO:0000256" key="2">
    <source>
        <dbReference type="ARBA" id="ARBA00008363"/>
    </source>
</evidence>